<proteinExistence type="inferred from homology"/>
<evidence type="ECO:0000256" key="2">
    <source>
        <dbReference type="ARBA" id="ARBA00022705"/>
    </source>
</evidence>
<dbReference type="AlphaFoldDB" id="A0A5Z2RAC9"/>
<gene>
    <name evidence="3" type="ORF">F1J05_24260</name>
</gene>
<dbReference type="GO" id="GO:0006260">
    <property type="term" value="P:DNA replication"/>
    <property type="evidence" value="ECO:0007669"/>
    <property type="project" value="UniProtKB-KW"/>
</dbReference>
<accession>A0A5Z2RAC9</accession>
<evidence type="ECO:0000256" key="1">
    <source>
        <dbReference type="ARBA" id="ARBA00008909"/>
    </source>
</evidence>
<dbReference type="GO" id="GO:0003677">
    <property type="term" value="F:DNA binding"/>
    <property type="evidence" value="ECO:0007669"/>
    <property type="project" value="InterPro"/>
</dbReference>
<dbReference type="InterPro" id="IPR000989">
    <property type="entry name" value="Rep"/>
</dbReference>
<dbReference type="Pfam" id="PF01446">
    <property type="entry name" value="Rep_1"/>
    <property type="match status" value="1"/>
</dbReference>
<organism evidence="3">
    <name type="scientific">Salmonella enterica</name>
    <name type="common">Salmonella choleraesuis</name>
    <dbReference type="NCBI Taxonomy" id="28901"/>
    <lineage>
        <taxon>Bacteria</taxon>
        <taxon>Pseudomonadati</taxon>
        <taxon>Pseudomonadota</taxon>
        <taxon>Gammaproteobacteria</taxon>
        <taxon>Enterobacterales</taxon>
        <taxon>Enterobacteriaceae</taxon>
        <taxon>Salmonella</taxon>
    </lineage>
</organism>
<reference evidence="3" key="1">
    <citation type="submission" date="2019-09" db="EMBL/GenBank/DDBJ databases">
        <authorList>
            <consortium name="GenomeTrakr network: Whole genome sequencing for foodborne pathogen traceback"/>
        </authorList>
    </citation>
    <scope>NUCLEOTIDE SEQUENCE</scope>
    <source>
        <strain evidence="3">FSIS21925352</strain>
    </source>
</reference>
<protein>
    <submittedName>
        <fullName evidence="3">Replication protein</fullName>
    </submittedName>
</protein>
<keyword evidence="2" id="KW-0235">DNA replication</keyword>
<comment type="similarity">
    <text evidence="1">Belongs to the Gram-positive plasmids replication protein type 1 family.</text>
</comment>
<name>A0A5Z2RAC9_SALER</name>
<comment type="caution">
    <text evidence="3">The sequence shown here is derived from an EMBL/GenBank/DDBJ whole genome shotgun (WGS) entry which is preliminary data.</text>
</comment>
<sequence length="323" mass="38729">MERIDNKKIKVKYEKLSDRSEKDKPWDIHRHDCDLVADIYKQSFEFERYFERMNECSGHLQYSEMLNRETGEIGIKLKSARFCRVRHCPVCQWRKSLMWKARFYKALPDIEKQFKSARWMFLTLTVENCDVSEVREKIQWMNKSFIKMIQRKHFKNYNLGFVKTTEITRSKDGKAHPHFHILLLMKPSYFKYGYLKTTDWAELWRDCLGVSYTPITDIRMVKAKLNGEANKSAIAEAAAETLKYAVKPSDMVKDPEWFHELTRQVHKLRFVSTGGVLKDLFKEDTSEKDLLLLSEEEDTDKELRILNYNWFKKDKNYKRKLED</sequence>
<evidence type="ECO:0000313" key="3">
    <source>
        <dbReference type="EMBL" id="ECR5796688.1"/>
    </source>
</evidence>
<dbReference type="EMBL" id="AAKGQU010000087">
    <property type="protein sequence ID" value="ECR5796688.1"/>
    <property type="molecule type" value="Genomic_DNA"/>
</dbReference>
<dbReference type="RefSeq" id="WP_045912058.1">
    <property type="nucleotide sequence ID" value="NZ_JBBHFO010000035.1"/>
</dbReference>